<comment type="cofactor">
    <cofactor evidence="1">
        <name>Fe(2+)</name>
        <dbReference type="ChEBI" id="CHEBI:29033"/>
    </cofactor>
</comment>
<dbReference type="InterPro" id="IPR003819">
    <property type="entry name" value="TauD/TfdA-like"/>
</dbReference>
<comment type="similarity">
    <text evidence="2">Belongs to the TfdA dioxygenase family.</text>
</comment>
<dbReference type="SUPFAM" id="SSF51197">
    <property type="entry name" value="Clavaminate synthase-like"/>
    <property type="match status" value="1"/>
</dbReference>
<dbReference type="AlphaFoldDB" id="A0A1E4T224"/>
<evidence type="ECO:0000256" key="2">
    <source>
        <dbReference type="ARBA" id="ARBA00005896"/>
    </source>
</evidence>
<evidence type="ECO:0000256" key="1">
    <source>
        <dbReference type="ARBA" id="ARBA00001954"/>
    </source>
</evidence>
<keyword evidence="5" id="KW-0560">Oxidoreductase</keyword>
<dbReference type="Pfam" id="PF02668">
    <property type="entry name" value="TauD"/>
    <property type="match status" value="1"/>
</dbReference>
<evidence type="ECO:0000256" key="6">
    <source>
        <dbReference type="ARBA" id="ARBA00023004"/>
    </source>
</evidence>
<gene>
    <name evidence="8" type="ORF">CANARDRAFT_197464</name>
</gene>
<keyword evidence="3" id="KW-0479">Metal-binding</keyword>
<sequence>MSQSQTATLKLKTIPTSSEIEQIIRKSATLSIGNDGNKETTPYGPDPEGLDILPEYSRQRLIASGIDISKGYPERPDQSQIPIFKDEVFQIRDDVYPYVERGKNADPEKKALFGAATEVINLTERVGTEIVGLQLEDLTDQQKDELALLIAERVVVFFRDQKLSHQAQYKLGEYYGRVEKHAQTIQVPGLPGATVIWLDYRKKNGMPLTFHNANWGNWDVLRYGAAGNQVWHTDLVHEKQPAGYTHLHLDTIPDVGGDTIWSSGYGAYDKLSDELKKFLDGKQAIFTSAHRYLDRENPLNGPSPIERTHPLVRTHPATGWKSLYVNRGMTKRIIGLNPVESDLILNYLFDVYEKNADIQVRFQWKTKPGYGTSAIWDNRISQHRNVFDHEGTKERHGTRVTALAEIPFFDPKSVSQREALGLSVE</sequence>
<evidence type="ECO:0000259" key="7">
    <source>
        <dbReference type="Pfam" id="PF02668"/>
    </source>
</evidence>
<keyword evidence="6" id="KW-0408">Iron</keyword>
<evidence type="ECO:0000256" key="3">
    <source>
        <dbReference type="ARBA" id="ARBA00022723"/>
    </source>
</evidence>
<dbReference type="InterPro" id="IPR042098">
    <property type="entry name" value="TauD-like_sf"/>
</dbReference>
<dbReference type="PANTHER" id="PTHR30468:SF9">
    <property type="entry name" value="ALPHA-KETOGLUTARATE-DEPENDENT TAURINE DIOXYGENASE (AFU_ORTHOLOGUE AFUA_3G01010)"/>
    <property type="match status" value="1"/>
</dbReference>
<feature type="domain" description="TauD/TfdA-like" evidence="7">
    <location>
        <begin position="121"/>
        <end position="401"/>
    </location>
</feature>
<dbReference type="OrthoDB" id="10257314at2759"/>
<protein>
    <recommendedName>
        <fullName evidence="7">TauD/TfdA-like domain-containing protein</fullName>
    </recommendedName>
</protein>
<dbReference type="Proteomes" id="UP000094801">
    <property type="component" value="Unassembled WGS sequence"/>
</dbReference>
<dbReference type="GO" id="GO:0016706">
    <property type="term" value="F:2-oxoglutarate-dependent dioxygenase activity"/>
    <property type="evidence" value="ECO:0007669"/>
    <property type="project" value="TreeGrafter"/>
</dbReference>
<dbReference type="STRING" id="983967.A0A1E4T224"/>
<organism evidence="8 9">
    <name type="scientific">[Candida] arabinofermentans NRRL YB-2248</name>
    <dbReference type="NCBI Taxonomy" id="983967"/>
    <lineage>
        <taxon>Eukaryota</taxon>
        <taxon>Fungi</taxon>
        <taxon>Dikarya</taxon>
        <taxon>Ascomycota</taxon>
        <taxon>Saccharomycotina</taxon>
        <taxon>Pichiomycetes</taxon>
        <taxon>Pichiales</taxon>
        <taxon>Pichiaceae</taxon>
        <taxon>Ogataea</taxon>
        <taxon>Ogataea/Candida clade</taxon>
    </lineage>
</organism>
<evidence type="ECO:0000313" key="9">
    <source>
        <dbReference type="Proteomes" id="UP000094801"/>
    </source>
</evidence>
<keyword evidence="9" id="KW-1185">Reference proteome</keyword>
<accession>A0A1E4T224</accession>
<evidence type="ECO:0000256" key="5">
    <source>
        <dbReference type="ARBA" id="ARBA00023002"/>
    </source>
</evidence>
<dbReference type="GO" id="GO:0005737">
    <property type="term" value="C:cytoplasm"/>
    <property type="evidence" value="ECO:0007669"/>
    <property type="project" value="TreeGrafter"/>
</dbReference>
<dbReference type="Gene3D" id="3.60.130.10">
    <property type="entry name" value="Clavaminate synthase-like"/>
    <property type="match status" value="1"/>
</dbReference>
<dbReference type="FunFam" id="3.60.130.10:FF:000008">
    <property type="entry name" value="Alpha-ketoglutarate-dependent taurine dioxygenase"/>
    <property type="match status" value="1"/>
</dbReference>
<name>A0A1E4T224_9ASCO</name>
<proteinExistence type="inferred from homology"/>
<evidence type="ECO:0000256" key="4">
    <source>
        <dbReference type="ARBA" id="ARBA00022964"/>
    </source>
</evidence>
<evidence type="ECO:0000313" key="8">
    <source>
        <dbReference type="EMBL" id="ODV85805.1"/>
    </source>
</evidence>
<dbReference type="GO" id="GO:0046872">
    <property type="term" value="F:metal ion binding"/>
    <property type="evidence" value="ECO:0007669"/>
    <property type="project" value="UniProtKB-KW"/>
</dbReference>
<reference evidence="9" key="1">
    <citation type="submission" date="2016-04" db="EMBL/GenBank/DDBJ databases">
        <title>Comparative genomics of biotechnologically important yeasts.</title>
        <authorList>
            <consortium name="DOE Joint Genome Institute"/>
            <person name="Riley R."/>
            <person name="Haridas S."/>
            <person name="Wolfe K.H."/>
            <person name="Lopes M.R."/>
            <person name="Hittinger C.T."/>
            <person name="Goker M."/>
            <person name="Salamov A."/>
            <person name="Wisecaver J."/>
            <person name="Long T.M."/>
            <person name="Aerts A.L."/>
            <person name="Barry K."/>
            <person name="Choi C."/>
            <person name="Clum A."/>
            <person name="Coughlan A.Y."/>
            <person name="Deshpande S."/>
            <person name="Douglass A.P."/>
            <person name="Hanson S.J."/>
            <person name="Klenk H.-P."/>
            <person name="Labutti K."/>
            <person name="Lapidus A."/>
            <person name="Lindquist E."/>
            <person name="Lipzen A."/>
            <person name="Meier-Kolthoff J.P."/>
            <person name="Ohm R.A."/>
            <person name="Otillar R.P."/>
            <person name="Pangilinan J."/>
            <person name="Peng Y."/>
            <person name="Rokas A."/>
            <person name="Rosa C.A."/>
            <person name="Scheuner C."/>
            <person name="Sibirny A.A."/>
            <person name="Slot J.C."/>
            <person name="Stielow J.B."/>
            <person name="Sun H."/>
            <person name="Kurtzman C.P."/>
            <person name="Blackwell M."/>
            <person name="Grigoriev I.V."/>
            <person name="Jeffries T.W."/>
        </authorList>
    </citation>
    <scope>NUCLEOTIDE SEQUENCE [LARGE SCALE GENOMIC DNA]</scope>
    <source>
        <strain evidence="9">NRRL YB-2248</strain>
    </source>
</reference>
<dbReference type="PANTHER" id="PTHR30468">
    <property type="entry name" value="ALPHA-KETOGLUTARATE-DEPENDENT SULFONATE DIOXYGENASE"/>
    <property type="match status" value="1"/>
</dbReference>
<keyword evidence="4" id="KW-0223">Dioxygenase</keyword>
<dbReference type="InterPro" id="IPR051323">
    <property type="entry name" value="AtsK-like"/>
</dbReference>
<dbReference type="EMBL" id="KV453851">
    <property type="protein sequence ID" value="ODV85805.1"/>
    <property type="molecule type" value="Genomic_DNA"/>
</dbReference>